<name>A0ABU0LZU4_9BACT</name>
<gene>
    <name evidence="7" type="ORF">J2Z62_000665</name>
</gene>
<keyword evidence="8" id="KW-1185">Reference proteome</keyword>
<evidence type="ECO:0000256" key="1">
    <source>
        <dbReference type="ARBA" id="ARBA00004167"/>
    </source>
</evidence>
<comment type="subcellular location">
    <subcellularLocation>
        <location evidence="1">Membrane</location>
        <topology evidence="1">Single-pass membrane protein</topology>
    </subcellularLocation>
</comment>
<evidence type="ECO:0000256" key="3">
    <source>
        <dbReference type="ARBA" id="ARBA00022692"/>
    </source>
</evidence>
<evidence type="ECO:0000313" key="8">
    <source>
        <dbReference type="Proteomes" id="UP001240643"/>
    </source>
</evidence>
<keyword evidence="5 6" id="KW-0472">Membrane</keyword>
<evidence type="ECO:0000313" key="7">
    <source>
        <dbReference type="EMBL" id="MDQ0514227.1"/>
    </source>
</evidence>
<dbReference type="Pfam" id="PF03672">
    <property type="entry name" value="UPF0154"/>
    <property type="match status" value="1"/>
</dbReference>
<dbReference type="EMBL" id="JAUSWO010000001">
    <property type="protein sequence ID" value="MDQ0514227.1"/>
    <property type="molecule type" value="Genomic_DNA"/>
</dbReference>
<accession>A0ABU0LZU4</accession>
<evidence type="ECO:0000256" key="2">
    <source>
        <dbReference type="ARBA" id="ARBA00006694"/>
    </source>
</evidence>
<keyword evidence="3 6" id="KW-0812">Transmembrane</keyword>
<proteinExistence type="inferred from homology"/>
<reference evidence="7" key="1">
    <citation type="submission" date="2023-07" db="EMBL/GenBank/DDBJ databases">
        <title>Genomic Encyclopedia of Type Strains, Phase IV (KMG-IV): sequencing the most valuable type-strain genomes for metagenomic binning, comparative biology and taxonomic classification.</title>
        <authorList>
            <person name="Goeker M."/>
        </authorList>
    </citation>
    <scope>NUCLEOTIDE SEQUENCE [LARGE SCALE GENOMIC DNA]</scope>
    <source>
        <strain evidence="7">DSM 21204</strain>
    </source>
</reference>
<dbReference type="Proteomes" id="UP001240643">
    <property type="component" value="Unassembled WGS sequence"/>
</dbReference>
<comment type="similarity">
    <text evidence="2">Belongs to the UPF0154 family.</text>
</comment>
<sequence>MKFLSLLANTITQANEVVLKYSQYQYDLAVGLGVGLGIFFSLIAGLIIGWYLAMRVFKKQLRENPPITEKQIRQMYMQMGRKPSEKQIKQIMNQFKKQS</sequence>
<comment type="caution">
    <text evidence="7">The sequence shown here is derived from an EMBL/GenBank/DDBJ whole genome shotgun (WGS) entry which is preliminary data.</text>
</comment>
<protein>
    <submittedName>
        <fullName evidence="7">Uncharacterized protein YneF (UPF0154 family)</fullName>
    </submittedName>
</protein>
<dbReference type="InterPro" id="IPR005359">
    <property type="entry name" value="UPF0154"/>
</dbReference>
<evidence type="ECO:0000256" key="5">
    <source>
        <dbReference type="ARBA" id="ARBA00023136"/>
    </source>
</evidence>
<evidence type="ECO:0000256" key="6">
    <source>
        <dbReference type="SAM" id="Phobius"/>
    </source>
</evidence>
<feature type="transmembrane region" description="Helical" evidence="6">
    <location>
        <begin position="30"/>
        <end position="53"/>
    </location>
</feature>
<keyword evidence="4 6" id="KW-1133">Transmembrane helix</keyword>
<evidence type="ECO:0000256" key="4">
    <source>
        <dbReference type="ARBA" id="ARBA00022989"/>
    </source>
</evidence>
<organism evidence="7 8">
    <name type="scientific">Mycoplasmoides fastidiosum</name>
    <dbReference type="NCBI Taxonomy" id="92758"/>
    <lineage>
        <taxon>Bacteria</taxon>
        <taxon>Bacillati</taxon>
        <taxon>Mycoplasmatota</taxon>
        <taxon>Mycoplasmoidales</taxon>
        <taxon>Mycoplasmoidaceae</taxon>
        <taxon>Mycoplasmoides</taxon>
    </lineage>
</organism>
<dbReference type="HAMAP" id="MF_00363">
    <property type="entry name" value="UPF0154"/>
    <property type="match status" value="1"/>
</dbReference>